<evidence type="ECO:0000313" key="2">
    <source>
        <dbReference type="Proteomes" id="UP000261905"/>
    </source>
</evidence>
<sequence>MDERFKLKGLEGEEKIKPHAYLKSISNSDIRWERVVHFWQLPLDKKGWLFDLLLRKLRSKQVMVAILNGQYWDGNIEINVDLQERIINFSYRGTNIGKFHQKLMTFVPVHADIFEGTYSTVGQRKSAKSAVKEIVQTIFGDSAADRISLAYKEFLVLLFGSIPRQPSDLLVSREAYINTMNIIEEKYRLEAGDADFLEWRLTLLGRSPMFVNEKTKEELR</sequence>
<accession>A0A371P7R1</accession>
<dbReference type="OrthoDB" id="2594553at2"/>
<organism evidence="1 2">
    <name type="scientific">Paenibacillus paeoniae</name>
    <dbReference type="NCBI Taxonomy" id="2292705"/>
    <lineage>
        <taxon>Bacteria</taxon>
        <taxon>Bacillati</taxon>
        <taxon>Bacillota</taxon>
        <taxon>Bacilli</taxon>
        <taxon>Bacillales</taxon>
        <taxon>Paenibacillaceae</taxon>
        <taxon>Paenibacillus</taxon>
    </lineage>
</organism>
<protein>
    <submittedName>
        <fullName evidence="1">Uncharacterized protein</fullName>
    </submittedName>
</protein>
<proteinExistence type="predicted"/>
<gene>
    <name evidence="1" type="ORF">DX130_21080</name>
</gene>
<evidence type="ECO:0000313" key="1">
    <source>
        <dbReference type="EMBL" id="REK71496.1"/>
    </source>
</evidence>
<dbReference type="Proteomes" id="UP000261905">
    <property type="component" value="Unassembled WGS sequence"/>
</dbReference>
<reference evidence="1 2" key="1">
    <citation type="submission" date="2018-08" db="EMBL/GenBank/DDBJ databases">
        <title>Paenibacillus sp. M4BSY-1, whole genome shotgun sequence.</title>
        <authorList>
            <person name="Tuo L."/>
        </authorList>
    </citation>
    <scope>NUCLEOTIDE SEQUENCE [LARGE SCALE GENOMIC DNA]</scope>
    <source>
        <strain evidence="1 2">M4BSY-1</strain>
    </source>
</reference>
<dbReference type="EMBL" id="QUBQ01000005">
    <property type="protein sequence ID" value="REK71496.1"/>
    <property type="molecule type" value="Genomic_DNA"/>
</dbReference>
<name>A0A371P7R1_9BACL</name>
<dbReference type="RefSeq" id="WP_116048751.1">
    <property type="nucleotide sequence ID" value="NZ_QUBQ01000005.1"/>
</dbReference>
<dbReference type="AlphaFoldDB" id="A0A371P7R1"/>
<comment type="caution">
    <text evidence="1">The sequence shown here is derived from an EMBL/GenBank/DDBJ whole genome shotgun (WGS) entry which is preliminary data.</text>
</comment>
<keyword evidence="2" id="KW-1185">Reference proteome</keyword>